<accession>A0A0D3K081</accession>
<evidence type="ECO:0000256" key="4">
    <source>
        <dbReference type="SAM" id="MobiDB-lite"/>
    </source>
</evidence>
<keyword evidence="1" id="KW-0677">Repeat</keyword>
<dbReference type="InterPro" id="IPR036770">
    <property type="entry name" value="Ankyrin_rpt-contain_sf"/>
</dbReference>
<evidence type="ECO:0000313" key="6">
    <source>
        <dbReference type="Proteomes" id="UP000013827"/>
    </source>
</evidence>
<dbReference type="OMA" id="SAWMMAL"/>
<dbReference type="Gene3D" id="1.25.40.20">
    <property type="entry name" value="Ankyrin repeat-containing domain"/>
    <property type="match status" value="3"/>
</dbReference>
<dbReference type="Proteomes" id="UP000013827">
    <property type="component" value="Unassembled WGS sequence"/>
</dbReference>
<dbReference type="PANTHER" id="PTHR24173">
    <property type="entry name" value="ANKYRIN REPEAT CONTAINING"/>
    <property type="match status" value="1"/>
</dbReference>
<keyword evidence="2 3" id="KW-0040">ANK repeat</keyword>
<protein>
    <submittedName>
        <fullName evidence="5">Uncharacterized protein</fullName>
    </submittedName>
</protein>
<dbReference type="PaxDb" id="2903-EOD29166"/>
<keyword evidence="6" id="KW-1185">Reference proteome</keyword>
<evidence type="ECO:0000256" key="2">
    <source>
        <dbReference type="ARBA" id="ARBA00023043"/>
    </source>
</evidence>
<name>A0A0D3K081_EMIH1</name>
<dbReference type="InterPro" id="IPR002110">
    <property type="entry name" value="Ankyrin_rpt"/>
</dbReference>
<feature type="repeat" description="ANK" evidence="3">
    <location>
        <begin position="221"/>
        <end position="243"/>
    </location>
</feature>
<sequence>MLEAWAAATATAAATAAATATAAAAADPVLATDAAAAAAADPVLATDALLVTGAVEPIPPTVDVGLSLGRLSLLCLCNSVLRQRWLREAAAVAGPVRPPAPIEPSAFLGGGSSSLSLVEATFADPSLAAALLAAAPAASLVDLSRAGNSAQLDALCETATRLVGGGAAAAAAAAAAVRGAASCRLAGRGPTPLHRAAMSGDGEMCAALLRAGASVATKDEKGHTPLHRAVWGGHVAVTEALLRAAGGGAALSAVLLATNHGMETPLYLASLRGQPECCEALLSAGSEALFATDRYHDGYTPLHAATIGRSEACVRLLLARGFCAQVDASNKYSQTPLHLAARLGVPAAAALLLEAGDQDTSQDTSETPPSNRRHVTRHPGDTFEQRWRKLFGRFRGVLPQAGASLLVRDERGQTPLQVARARGHATVVDVLLAAAAAARPQLPLPPPRALNPHAQAFVPAGRVAEGSGGAATPAKQGRLARGRGRGRGAGWGRGGPAGRRGRRQPQPVMG</sequence>
<evidence type="ECO:0000313" key="5">
    <source>
        <dbReference type="EnsemblProtists" id="EOD29166"/>
    </source>
</evidence>
<feature type="repeat" description="ANK" evidence="3">
    <location>
        <begin position="297"/>
        <end position="321"/>
    </location>
</feature>
<dbReference type="SUPFAM" id="SSF48403">
    <property type="entry name" value="Ankyrin repeat"/>
    <property type="match status" value="1"/>
</dbReference>
<dbReference type="HOGENOM" id="CLU_534680_0_0_1"/>
<proteinExistence type="predicted"/>
<dbReference type="RefSeq" id="XP_005781595.1">
    <property type="nucleotide sequence ID" value="XM_005781538.1"/>
</dbReference>
<feature type="compositionally biased region" description="Polar residues" evidence="4">
    <location>
        <begin position="358"/>
        <end position="370"/>
    </location>
</feature>
<dbReference type="GeneID" id="19046787"/>
<dbReference type="PANTHER" id="PTHR24173:SF74">
    <property type="entry name" value="ANKYRIN REPEAT DOMAIN-CONTAINING PROTEIN 16"/>
    <property type="match status" value="1"/>
</dbReference>
<dbReference type="eggNOG" id="KOG4177">
    <property type="taxonomic scope" value="Eukaryota"/>
</dbReference>
<dbReference type="AlphaFoldDB" id="A0A0D3K081"/>
<feature type="repeat" description="ANK" evidence="3">
    <location>
        <begin position="188"/>
        <end position="220"/>
    </location>
</feature>
<feature type="region of interest" description="Disordered" evidence="4">
    <location>
        <begin position="356"/>
        <end position="379"/>
    </location>
</feature>
<reference evidence="5" key="2">
    <citation type="submission" date="2024-10" db="UniProtKB">
        <authorList>
            <consortium name="EnsemblProtists"/>
        </authorList>
    </citation>
    <scope>IDENTIFICATION</scope>
</reference>
<dbReference type="PROSITE" id="PS50088">
    <property type="entry name" value="ANK_REPEAT"/>
    <property type="match status" value="5"/>
</dbReference>
<dbReference type="EnsemblProtists" id="EOD29166">
    <property type="protein sequence ID" value="EOD29166"/>
    <property type="gene ID" value="EMIHUDRAFT_462966"/>
</dbReference>
<organism evidence="5 6">
    <name type="scientific">Emiliania huxleyi (strain CCMP1516)</name>
    <dbReference type="NCBI Taxonomy" id="280463"/>
    <lineage>
        <taxon>Eukaryota</taxon>
        <taxon>Haptista</taxon>
        <taxon>Haptophyta</taxon>
        <taxon>Prymnesiophyceae</taxon>
        <taxon>Isochrysidales</taxon>
        <taxon>Noelaerhabdaceae</taxon>
        <taxon>Emiliania</taxon>
    </lineage>
</organism>
<reference evidence="6" key="1">
    <citation type="journal article" date="2013" name="Nature">
        <title>Pan genome of the phytoplankton Emiliania underpins its global distribution.</title>
        <authorList>
            <person name="Read B.A."/>
            <person name="Kegel J."/>
            <person name="Klute M.J."/>
            <person name="Kuo A."/>
            <person name="Lefebvre S.C."/>
            <person name="Maumus F."/>
            <person name="Mayer C."/>
            <person name="Miller J."/>
            <person name="Monier A."/>
            <person name="Salamov A."/>
            <person name="Young J."/>
            <person name="Aguilar M."/>
            <person name="Claverie J.M."/>
            <person name="Frickenhaus S."/>
            <person name="Gonzalez K."/>
            <person name="Herman E.K."/>
            <person name="Lin Y.C."/>
            <person name="Napier J."/>
            <person name="Ogata H."/>
            <person name="Sarno A.F."/>
            <person name="Shmutz J."/>
            <person name="Schroeder D."/>
            <person name="de Vargas C."/>
            <person name="Verret F."/>
            <person name="von Dassow P."/>
            <person name="Valentin K."/>
            <person name="Van de Peer Y."/>
            <person name="Wheeler G."/>
            <person name="Dacks J.B."/>
            <person name="Delwiche C.F."/>
            <person name="Dyhrman S.T."/>
            <person name="Glockner G."/>
            <person name="John U."/>
            <person name="Richards T."/>
            <person name="Worden A.Z."/>
            <person name="Zhang X."/>
            <person name="Grigoriev I.V."/>
            <person name="Allen A.E."/>
            <person name="Bidle K."/>
            <person name="Borodovsky M."/>
            <person name="Bowler C."/>
            <person name="Brownlee C."/>
            <person name="Cock J.M."/>
            <person name="Elias M."/>
            <person name="Gladyshev V.N."/>
            <person name="Groth M."/>
            <person name="Guda C."/>
            <person name="Hadaegh A."/>
            <person name="Iglesias-Rodriguez M.D."/>
            <person name="Jenkins J."/>
            <person name="Jones B.M."/>
            <person name="Lawson T."/>
            <person name="Leese F."/>
            <person name="Lindquist E."/>
            <person name="Lobanov A."/>
            <person name="Lomsadze A."/>
            <person name="Malik S.B."/>
            <person name="Marsh M.E."/>
            <person name="Mackinder L."/>
            <person name="Mock T."/>
            <person name="Mueller-Roeber B."/>
            <person name="Pagarete A."/>
            <person name="Parker M."/>
            <person name="Probert I."/>
            <person name="Quesneville H."/>
            <person name="Raines C."/>
            <person name="Rensing S.A."/>
            <person name="Riano-Pachon D.M."/>
            <person name="Richier S."/>
            <person name="Rokitta S."/>
            <person name="Shiraiwa Y."/>
            <person name="Soanes D.M."/>
            <person name="van der Giezen M."/>
            <person name="Wahlund T.M."/>
            <person name="Williams B."/>
            <person name="Wilson W."/>
            <person name="Wolfe G."/>
            <person name="Wurch L.L."/>
        </authorList>
    </citation>
    <scope>NUCLEOTIDE SEQUENCE</scope>
</reference>
<dbReference type="STRING" id="2903.R1F1U0"/>
<dbReference type="Pfam" id="PF12796">
    <property type="entry name" value="Ank_2"/>
    <property type="match status" value="2"/>
</dbReference>
<feature type="compositionally biased region" description="Gly residues" evidence="4">
    <location>
        <begin position="487"/>
        <end position="498"/>
    </location>
</feature>
<evidence type="ECO:0000256" key="3">
    <source>
        <dbReference type="PROSITE-ProRule" id="PRU00023"/>
    </source>
</evidence>
<dbReference type="PROSITE" id="PS50297">
    <property type="entry name" value="ANK_REP_REGION"/>
    <property type="match status" value="5"/>
</dbReference>
<dbReference type="SMART" id="SM00248">
    <property type="entry name" value="ANK"/>
    <property type="match status" value="6"/>
</dbReference>
<feature type="repeat" description="ANK" evidence="3">
    <location>
        <begin position="411"/>
        <end position="436"/>
    </location>
</feature>
<dbReference type="KEGG" id="ehx:EMIHUDRAFT_462966"/>
<evidence type="ECO:0000256" key="1">
    <source>
        <dbReference type="ARBA" id="ARBA00022737"/>
    </source>
</evidence>
<feature type="region of interest" description="Disordered" evidence="4">
    <location>
        <begin position="464"/>
        <end position="510"/>
    </location>
</feature>
<feature type="repeat" description="ANK" evidence="3">
    <location>
        <begin position="332"/>
        <end position="364"/>
    </location>
</feature>